<gene>
    <name evidence="1" type="ORF">JCM7686_1638</name>
</gene>
<dbReference type="SUPFAM" id="SSF48576">
    <property type="entry name" value="Terpenoid synthases"/>
    <property type="match status" value="1"/>
</dbReference>
<reference evidence="1 2" key="1">
    <citation type="journal article" date="2014" name="BMC Genomics">
        <title>Architecture and functions of a multipartite genome of the methylotrophic bacterium Paracoccus aminophilus JCM 7686, containing primary and secondary chromids.</title>
        <authorList>
            <person name="Dziewit L."/>
            <person name="Czarnecki J."/>
            <person name="Wibberg D."/>
            <person name="Radlinska M."/>
            <person name="Mrozek P."/>
            <person name="Szymczak M."/>
            <person name="Schluter A."/>
            <person name="Puhler A."/>
            <person name="Bartosik D."/>
        </authorList>
    </citation>
    <scope>NUCLEOTIDE SEQUENCE [LARGE SCALE GENOMIC DNA]</scope>
    <source>
        <strain evidence="1">JCM 7686</strain>
    </source>
</reference>
<dbReference type="Gene3D" id="1.10.600.10">
    <property type="entry name" value="Farnesyl Diphosphate Synthase"/>
    <property type="match status" value="1"/>
</dbReference>
<dbReference type="eggNOG" id="COG1562">
    <property type="taxonomic scope" value="Bacteria"/>
</dbReference>
<dbReference type="KEGG" id="pami:JCM7686_1638"/>
<evidence type="ECO:0000313" key="1">
    <source>
        <dbReference type="EMBL" id="AGT08739.1"/>
    </source>
</evidence>
<dbReference type="InterPro" id="IPR008949">
    <property type="entry name" value="Isoprenoid_synthase_dom_sf"/>
</dbReference>
<dbReference type="Pfam" id="PF00494">
    <property type="entry name" value="SQS_PSY"/>
    <property type="match status" value="1"/>
</dbReference>
<keyword evidence="2" id="KW-1185">Reference proteome</keyword>
<dbReference type="AlphaFoldDB" id="S5XN60"/>
<dbReference type="InterPro" id="IPR002060">
    <property type="entry name" value="Squ/phyt_synthse"/>
</dbReference>
<proteinExistence type="predicted"/>
<dbReference type="PATRIC" id="fig|1367847.3.peg.1619"/>
<dbReference type="OrthoDB" id="9814909at2"/>
<protein>
    <submittedName>
        <fullName evidence="1">Putative phytoene/squalene synthetase</fullName>
    </submittedName>
</protein>
<dbReference type="HOGENOM" id="CLU_037269_6_1_5"/>
<dbReference type="STRING" id="1367847.JCM7686_1638"/>
<sequence>MSLAEIAEGLREADPDRFGAVLVAPAVARAKLWTLYALNIELARAPLQSNEPLIAEMRLQWWIDQLHKSALGMRGADDLLQALAEAWGPATGEFAALAEARRRDCERAPFAGPDEVVAYIRATSVPLMQFAANALNFPAEAKPVLEAQALGLGLANWLAALPALNALGLGFATRASEQIEELAGIGLNLLELARKSRKKVPRSAAPALYAPPQAGRILKLLRQDGEALVPEVSEFRRRFGLGRLALTGRWWV</sequence>
<dbReference type="RefSeq" id="WP_020950377.1">
    <property type="nucleotide sequence ID" value="NC_022041.1"/>
</dbReference>
<dbReference type="Proteomes" id="UP000015480">
    <property type="component" value="Chromosome"/>
</dbReference>
<name>S5XN60_PARAH</name>
<organism evidence="1 2">
    <name type="scientific">Paracoccus aminophilus JCM 7686</name>
    <dbReference type="NCBI Taxonomy" id="1367847"/>
    <lineage>
        <taxon>Bacteria</taxon>
        <taxon>Pseudomonadati</taxon>
        <taxon>Pseudomonadota</taxon>
        <taxon>Alphaproteobacteria</taxon>
        <taxon>Rhodobacterales</taxon>
        <taxon>Paracoccaceae</taxon>
        <taxon>Paracoccus</taxon>
    </lineage>
</organism>
<evidence type="ECO:0000313" key="2">
    <source>
        <dbReference type="Proteomes" id="UP000015480"/>
    </source>
</evidence>
<accession>S5XN60</accession>
<dbReference type="EMBL" id="CP006650">
    <property type="protein sequence ID" value="AGT08739.1"/>
    <property type="molecule type" value="Genomic_DNA"/>
</dbReference>